<evidence type="ECO:0000313" key="3">
    <source>
        <dbReference type="Proteomes" id="UP000076532"/>
    </source>
</evidence>
<feature type="region of interest" description="Disordered" evidence="1">
    <location>
        <begin position="1"/>
        <end position="57"/>
    </location>
</feature>
<name>A0A166LXS4_9AGAM</name>
<protein>
    <submittedName>
        <fullName evidence="2">Uncharacterized protein</fullName>
    </submittedName>
</protein>
<proteinExistence type="predicted"/>
<keyword evidence="3" id="KW-1185">Reference proteome</keyword>
<accession>A0A166LXS4</accession>
<sequence>MGKVRGPFRSQGGLNSQYPERRFVVRIRTQLTLAEPPAEPQNHRSQNHRTAEPQRLH</sequence>
<evidence type="ECO:0000256" key="1">
    <source>
        <dbReference type="SAM" id="MobiDB-lite"/>
    </source>
</evidence>
<reference evidence="2 3" key="1">
    <citation type="journal article" date="2016" name="Mol. Biol. Evol.">
        <title>Comparative Genomics of Early-Diverging Mushroom-Forming Fungi Provides Insights into the Origins of Lignocellulose Decay Capabilities.</title>
        <authorList>
            <person name="Nagy L.G."/>
            <person name="Riley R."/>
            <person name="Tritt A."/>
            <person name="Adam C."/>
            <person name="Daum C."/>
            <person name="Floudas D."/>
            <person name="Sun H."/>
            <person name="Yadav J.S."/>
            <person name="Pangilinan J."/>
            <person name="Larsson K.H."/>
            <person name="Matsuura K."/>
            <person name="Barry K."/>
            <person name="Labutti K."/>
            <person name="Kuo R."/>
            <person name="Ohm R.A."/>
            <person name="Bhattacharya S.S."/>
            <person name="Shirouzu T."/>
            <person name="Yoshinaga Y."/>
            <person name="Martin F.M."/>
            <person name="Grigoriev I.V."/>
            <person name="Hibbett D.S."/>
        </authorList>
    </citation>
    <scope>NUCLEOTIDE SEQUENCE [LARGE SCALE GENOMIC DNA]</scope>
    <source>
        <strain evidence="2 3">CBS 109695</strain>
    </source>
</reference>
<dbReference type="AlphaFoldDB" id="A0A166LXS4"/>
<gene>
    <name evidence="2" type="ORF">FIBSPDRAFT_858380</name>
</gene>
<organism evidence="2 3">
    <name type="scientific">Athelia psychrophila</name>
    <dbReference type="NCBI Taxonomy" id="1759441"/>
    <lineage>
        <taxon>Eukaryota</taxon>
        <taxon>Fungi</taxon>
        <taxon>Dikarya</taxon>
        <taxon>Basidiomycota</taxon>
        <taxon>Agaricomycotina</taxon>
        <taxon>Agaricomycetes</taxon>
        <taxon>Agaricomycetidae</taxon>
        <taxon>Atheliales</taxon>
        <taxon>Atheliaceae</taxon>
        <taxon>Athelia</taxon>
    </lineage>
</organism>
<dbReference type="Proteomes" id="UP000076532">
    <property type="component" value="Unassembled WGS sequence"/>
</dbReference>
<dbReference type="EMBL" id="KV417532">
    <property type="protein sequence ID" value="KZP23430.1"/>
    <property type="molecule type" value="Genomic_DNA"/>
</dbReference>
<evidence type="ECO:0000313" key="2">
    <source>
        <dbReference type="EMBL" id="KZP23430.1"/>
    </source>
</evidence>